<evidence type="ECO:0000256" key="4">
    <source>
        <dbReference type="ARBA" id="ARBA00023136"/>
    </source>
</evidence>
<reference evidence="7" key="1">
    <citation type="journal article" date="2021" name="Nat. Commun.">
        <title>Genetic determinants of endophytism in the Arabidopsis root mycobiome.</title>
        <authorList>
            <person name="Mesny F."/>
            <person name="Miyauchi S."/>
            <person name="Thiergart T."/>
            <person name="Pickel B."/>
            <person name="Atanasova L."/>
            <person name="Karlsson M."/>
            <person name="Huettel B."/>
            <person name="Barry K.W."/>
            <person name="Haridas S."/>
            <person name="Chen C."/>
            <person name="Bauer D."/>
            <person name="Andreopoulos W."/>
            <person name="Pangilinan J."/>
            <person name="LaButti K."/>
            <person name="Riley R."/>
            <person name="Lipzen A."/>
            <person name="Clum A."/>
            <person name="Drula E."/>
            <person name="Henrissat B."/>
            <person name="Kohler A."/>
            <person name="Grigoriev I.V."/>
            <person name="Martin F.M."/>
            <person name="Hacquard S."/>
        </authorList>
    </citation>
    <scope>NUCLEOTIDE SEQUENCE</scope>
    <source>
        <strain evidence="7">FSSC 5 MPI-SDFR-AT-0091</strain>
    </source>
</reference>
<dbReference type="AlphaFoldDB" id="A0A9P9JTL4"/>
<accession>A0A9P9JTL4</accession>
<keyword evidence="8" id="KW-1185">Reference proteome</keyword>
<evidence type="ECO:0000313" key="7">
    <source>
        <dbReference type="EMBL" id="KAH7237342.1"/>
    </source>
</evidence>
<dbReference type="EMBL" id="JAGTJS010000023">
    <property type="protein sequence ID" value="KAH7237342.1"/>
    <property type="molecule type" value="Genomic_DNA"/>
</dbReference>
<dbReference type="PANTHER" id="PTHR16201">
    <property type="entry name" value="SEVEN TRANSMEMBRANE PROTEIN 1-RELATED"/>
    <property type="match status" value="1"/>
</dbReference>
<feature type="transmembrane region" description="Helical" evidence="6">
    <location>
        <begin position="41"/>
        <end position="59"/>
    </location>
</feature>
<organism evidence="7 8">
    <name type="scientific">Fusarium solani</name>
    <name type="common">Filamentous fungus</name>
    <dbReference type="NCBI Taxonomy" id="169388"/>
    <lineage>
        <taxon>Eukaryota</taxon>
        <taxon>Fungi</taxon>
        <taxon>Dikarya</taxon>
        <taxon>Ascomycota</taxon>
        <taxon>Pezizomycotina</taxon>
        <taxon>Sordariomycetes</taxon>
        <taxon>Hypocreomycetidae</taxon>
        <taxon>Hypocreales</taxon>
        <taxon>Nectriaceae</taxon>
        <taxon>Fusarium</taxon>
        <taxon>Fusarium solani species complex</taxon>
    </lineage>
</organism>
<keyword evidence="2 6" id="KW-0812">Transmembrane</keyword>
<keyword evidence="4 6" id="KW-0472">Membrane</keyword>
<evidence type="ECO:0000256" key="5">
    <source>
        <dbReference type="SAM" id="MobiDB-lite"/>
    </source>
</evidence>
<keyword evidence="3 6" id="KW-1133">Transmembrane helix</keyword>
<evidence type="ECO:0000256" key="6">
    <source>
        <dbReference type="SAM" id="Phobius"/>
    </source>
</evidence>
<feature type="region of interest" description="Disordered" evidence="5">
    <location>
        <begin position="225"/>
        <end position="247"/>
    </location>
</feature>
<evidence type="ECO:0000313" key="8">
    <source>
        <dbReference type="Proteomes" id="UP000736672"/>
    </source>
</evidence>
<sequence>MDNPVVANILRTAGAVCWSIQLLPQIVKNYRRHSTDGLHPLMYLSWAFAGIPLGVYNVVQDLNVALQVQPHILIFLSLVTWSQCQYYRDKWTLAKILLVCLGTASIIGGVEAGLYFALQHAWERDIEWPMTLMAVLAAVLLGCGVLRYYWEIYQSRSVKGISFLFVFIDAGGDVVSIPALAFAPRIDILGIVIYSVEAVLWAGIGILGIHFRFRGWLLDKMGRKSGGLDSTPSESNMEAGGSRRVEL</sequence>
<feature type="transmembrane region" description="Helical" evidence="6">
    <location>
        <begin position="130"/>
        <end position="150"/>
    </location>
</feature>
<gene>
    <name evidence="7" type="ORF">B0J15DRAFT_471210</name>
</gene>
<dbReference type="PANTHER" id="PTHR16201:SF37">
    <property type="entry name" value="PQ-LOOP REPEAT-CONTAINING PROTEIN"/>
    <property type="match status" value="1"/>
</dbReference>
<dbReference type="InterPro" id="IPR006603">
    <property type="entry name" value="PQ-loop_rpt"/>
</dbReference>
<dbReference type="Proteomes" id="UP000736672">
    <property type="component" value="Unassembled WGS sequence"/>
</dbReference>
<feature type="transmembrane region" description="Helical" evidence="6">
    <location>
        <begin position="96"/>
        <end position="118"/>
    </location>
</feature>
<name>A0A9P9JTL4_FUSSL</name>
<dbReference type="Pfam" id="PF04193">
    <property type="entry name" value="PQ-loop"/>
    <property type="match status" value="2"/>
</dbReference>
<evidence type="ECO:0000256" key="2">
    <source>
        <dbReference type="ARBA" id="ARBA00022692"/>
    </source>
</evidence>
<comment type="subcellular location">
    <subcellularLocation>
        <location evidence="1">Membrane</location>
        <topology evidence="1">Multi-pass membrane protein</topology>
    </subcellularLocation>
</comment>
<dbReference type="Gene3D" id="1.20.1280.290">
    <property type="match status" value="1"/>
</dbReference>
<protein>
    <submittedName>
        <fullName evidence="7">PQ loop repeat-domain-containing protein</fullName>
    </submittedName>
</protein>
<feature type="transmembrane region" description="Helical" evidence="6">
    <location>
        <begin position="162"/>
        <end position="182"/>
    </location>
</feature>
<dbReference type="SMART" id="SM00679">
    <property type="entry name" value="CTNS"/>
    <property type="match status" value="2"/>
</dbReference>
<dbReference type="GO" id="GO:0016020">
    <property type="term" value="C:membrane"/>
    <property type="evidence" value="ECO:0007669"/>
    <property type="project" value="UniProtKB-SubCell"/>
</dbReference>
<dbReference type="InterPro" id="IPR051415">
    <property type="entry name" value="LAAT-1"/>
</dbReference>
<dbReference type="OrthoDB" id="407617at2759"/>
<comment type="caution">
    <text evidence="7">The sequence shown here is derived from an EMBL/GenBank/DDBJ whole genome shotgun (WGS) entry which is preliminary data.</text>
</comment>
<proteinExistence type="predicted"/>
<evidence type="ECO:0000256" key="1">
    <source>
        <dbReference type="ARBA" id="ARBA00004141"/>
    </source>
</evidence>
<feature type="transmembrane region" description="Helical" evidence="6">
    <location>
        <begin position="188"/>
        <end position="211"/>
    </location>
</feature>
<evidence type="ECO:0000256" key="3">
    <source>
        <dbReference type="ARBA" id="ARBA00022989"/>
    </source>
</evidence>